<dbReference type="EMBL" id="JAQNDN010000006">
    <property type="protein sequence ID" value="MDC0669119.1"/>
    <property type="molecule type" value="Genomic_DNA"/>
</dbReference>
<comment type="caution">
    <text evidence="3">The sequence shown here is derived from an EMBL/GenBank/DDBJ whole genome shotgun (WGS) entry which is preliminary data.</text>
</comment>
<feature type="chain" id="PRO_5046350704" description="Lipoprotein" evidence="2">
    <location>
        <begin position="19"/>
        <end position="691"/>
    </location>
</feature>
<dbReference type="Proteomes" id="UP001217838">
    <property type="component" value="Unassembled WGS sequence"/>
</dbReference>
<accession>A0ABT5B6G7</accession>
<keyword evidence="2" id="KW-0732">Signal</keyword>
<gene>
    <name evidence="3" type="ORF">POL58_15315</name>
</gene>
<feature type="signal peptide" evidence="2">
    <location>
        <begin position="1"/>
        <end position="18"/>
    </location>
</feature>
<evidence type="ECO:0000313" key="3">
    <source>
        <dbReference type="EMBL" id="MDC0669119.1"/>
    </source>
</evidence>
<feature type="region of interest" description="Disordered" evidence="1">
    <location>
        <begin position="21"/>
        <end position="66"/>
    </location>
</feature>
<name>A0ABT5B6G7_9BACT</name>
<evidence type="ECO:0000256" key="2">
    <source>
        <dbReference type="SAM" id="SignalP"/>
    </source>
</evidence>
<feature type="compositionally biased region" description="Low complexity" evidence="1">
    <location>
        <begin position="21"/>
        <end position="54"/>
    </location>
</feature>
<reference evidence="3 4" key="1">
    <citation type="submission" date="2022-11" db="EMBL/GenBank/DDBJ databases">
        <title>Minimal conservation of predation-associated metabolite biosynthetic gene clusters underscores biosynthetic potential of Myxococcota including descriptions for ten novel species: Archangium lansinium sp. nov., Myxococcus landrumus sp. nov., Nannocystis bai.</title>
        <authorList>
            <person name="Ahearne A."/>
            <person name="Stevens C."/>
            <person name="Dowd S."/>
        </authorList>
    </citation>
    <scope>NUCLEOTIDE SEQUENCE [LARGE SCALE GENOMIC DNA]</scope>
    <source>
        <strain evidence="3 4">NCELM</strain>
    </source>
</reference>
<dbReference type="RefSeq" id="WP_271998774.1">
    <property type="nucleotide sequence ID" value="NZ_JAQNDN010000006.1"/>
</dbReference>
<evidence type="ECO:0000313" key="4">
    <source>
        <dbReference type="Proteomes" id="UP001217838"/>
    </source>
</evidence>
<sequence length="691" mass="74896">MRHPRPLLSLSLLIPALAACPGDPGDTSDGSTTEASTDTDGTDTDAPTTGEPAAPQVPTNRYFLRIDDTPPPPVVLEMDKAKALEIFGETAAKDIKLIDVDSTALLDNVLSTIQNSCGVGWNIYKDTVKNGDMPVSPDHHCNATDLGRSFTTCEMDNPACWNTTPQYAMVRLLTMTPRNASVATTVMEDFEFLFSIYDDKTVNGLNFSDVLAAALFCSNHPLGPAQCTEKLKTSKLDKVHEADLHTRPFIPLPILRDALKTTLLGSHPNIANDEGTLPITLYDALMDMQPLSEKLGPVGDHPGLLVPDDADFTTHSDALTSAFKMTATADSNLRRVDGIDASEGAGEMFLSLAAAPVAFDFNDPTKVKIEGIAPMPTVDMRMAIGELPTKIAACTDGLDVCGPNLPDTPVGDEYVWSQPLWSLERIVAQAAYGAFKDSLYPYYCFAPAFPCLAGVALGPHMDEADAPSGWAFFDVQVPNLSSPAPQYLWEMLLDVAQDVIHDPVGNDHFQRDMNNKIVGAEQNTADNLAEGDARPVFALKGVPIGFTAEEMIAQIRPTLQSQSDKIADVILGNYWTTNARLDFYYRRAADGGTPYLFFVGPDDKRPHPDDATQLAAYDYAKPGFFADAGLTDKLSSTSIDGVADTDHEKYRLPEGESTIFMQDDAGDTYQLRFTVPPGADPVEIVVRVDKM</sequence>
<proteinExistence type="predicted"/>
<evidence type="ECO:0008006" key="5">
    <source>
        <dbReference type="Google" id="ProtNLM"/>
    </source>
</evidence>
<evidence type="ECO:0000256" key="1">
    <source>
        <dbReference type="SAM" id="MobiDB-lite"/>
    </source>
</evidence>
<protein>
    <recommendedName>
        <fullName evidence="5">Lipoprotein</fullName>
    </recommendedName>
</protein>
<dbReference type="PROSITE" id="PS51257">
    <property type="entry name" value="PROKAR_LIPOPROTEIN"/>
    <property type="match status" value="1"/>
</dbReference>
<organism evidence="3 4">
    <name type="scientific">Nannocystis radixulma</name>
    <dbReference type="NCBI Taxonomy" id="2995305"/>
    <lineage>
        <taxon>Bacteria</taxon>
        <taxon>Pseudomonadati</taxon>
        <taxon>Myxococcota</taxon>
        <taxon>Polyangia</taxon>
        <taxon>Nannocystales</taxon>
        <taxon>Nannocystaceae</taxon>
        <taxon>Nannocystis</taxon>
    </lineage>
</organism>
<keyword evidence="4" id="KW-1185">Reference proteome</keyword>